<proteinExistence type="predicted"/>
<evidence type="ECO:0000313" key="1">
    <source>
        <dbReference type="EMBL" id="KAK7475649.1"/>
    </source>
</evidence>
<dbReference type="Proteomes" id="UP001519460">
    <property type="component" value="Unassembled WGS sequence"/>
</dbReference>
<organism evidence="1 2">
    <name type="scientific">Batillaria attramentaria</name>
    <dbReference type="NCBI Taxonomy" id="370345"/>
    <lineage>
        <taxon>Eukaryota</taxon>
        <taxon>Metazoa</taxon>
        <taxon>Spiralia</taxon>
        <taxon>Lophotrochozoa</taxon>
        <taxon>Mollusca</taxon>
        <taxon>Gastropoda</taxon>
        <taxon>Caenogastropoda</taxon>
        <taxon>Sorbeoconcha</taxon>
        <taxon>Cerithioidea</taxon>
        <taxon>Batillariidae</taxon>
        <taxon>Batillaria</taxon>
    </lineage>
</organism>
<reference evidence="1 2" key="1">
    <citation type="journal article" date="2023" name="Sci. Data">
        <title>Genome assembly of the Korean intertidal mud-creeper Batillaria attramentaria.</title>
        <authorList>
            <person name="Patra A.K."/>
            <person name="Ho P.T."/>
            <person name="Jun S."/>
            <person name="Lee S.J."/>
            <person name="Kim Y."/>
            <person name="Won Y.J."/>
        </authorList>
    </citation>
    <scope>NUCLEOTIDE SEQUENCE [LARGE SCALE GENOMIC DNA]</scope>
    <source>
        <strain evidence="1">Wonlab-2016</strain>
    </source>
</reference>
<comment type="caution">
    <text evidence="1">The sequence shown here is derived from an EMBL/GenBank/DDBJ whole genome shotgun (WGS) entry which is preliminary data.</text>
</comment>
<sequence>MRPPDKPIEPTAVLIVREFDQSPLIKDTINVEGRVWLPIGQSVHWFDMSSTATPIQQA</sequence>
<feature type="non-terminal residue" evidence="1">
    <location>
        <position position="58"/>
    </location>
</feature>
<dbReference type="EMBL" id="JACVVK020000399">
    <property type="protein sequence ID" value="KAK7475649.1"/>
    <property type="molecule type" value="Genomic_DNA"/>
</dbReference>
<dbReference type="AlphaFoldDB" id="A0ABD0JL93"/>
<accession>A0ABD0JL93</accession>
<protein>
    <submittedName>
        <fullName evidence="1">Uncharacterized protein</fullName>
    </submittedName>
</protein>
<keyword evidence="2" id="KW-1185">Reference proteome</keyword>
<name>A0ABD0JL93_9CAEN</name>
<gene>
    <name evidence="1" type="ORF">BaRGS_00033142</name>
</gene>
<evidence type="ECO:0000313" key="2">
    <source>
        <dbReference type="Proteomes" id="UP001519460"/>
    </source>
</evidence>